<gene>
    <name evidence="2" type="ORF">CDAR_78071</name>
</gene>
<organism evidence="2 3">
    <name type="scientific">Caerostris darwini</name>
    <dbReference type="NCBI Taxonomy" id="1538125"/>
    <lineage>
        <taxon>Eukaryota</taxon>
        <taxon>Metazoa</taxon>
        <taxon>Ecdysozoa</taxon>
        <taxon>Arthropoda</taxon>
        <taxon>Chelicerata</taxon>
        <taxon>Arachnida</taxon>
        <taxon>Araneae</taxon>
        <taxon>Araneomorphae</taxon>
        <taxon>Entelegynae</taxon>
        <taxon>Araneoidea</taxon>
        <taxon>Araneidae</taxon>
        <taxon>Caerostris</taxon>
    </lineage>
</organism>
<evidence type="ECO:0000313" key="3">
    <source>
        <dbReference type="Proteomes" id="UP001054837"/>
    </source>
</evidence>
<dbReference type="AlphaFoldDB" id="A0AAV4M7R5"/>
<accession>A0AAV4M7R5</accession>
<protein>
    <submittedName>
        <fullName evidence="2">Uncharacterized protein</fullName>
    </submittedName>
</protein>
<dbReference type="Proteomes" id="UP001054837">
    <property type="component" value="Unassembled WGS sequence"/>
</dbReference>
<keyword evidence="3" id="KW-1185">Reference proteome</keyword>
<evidence type="ECO:0000313" key="2">
    <source>
        <dbReference type="EMBL" id="GIX66869.1"/>
    </source>
</evidence>
<reference evidence="2 3" key="1">
    <citation type="submission" date="2021-06" db="EMBL/GenBank/DDBJ databases">
        <title>Caerostris darwini draft genome.</title>
        <authorList>
            <person name="Kono N."/>
            <person name="Arakawa K."/>
        </authorList>
    </citation>
    <scope>NUCLEOTIDE SEQUENCE [LARGE SCALE GENOMIC DNA]</scope>
</reference>
<feature type="region of interest" description="Disordered" evidence="1">
    <location>
        <begin position="1"/>
        <end position="21"/>
    </location>
</feature>
<name>A0AAV4M7R5_9ARAC</name>
<sequence>MTVPPAAATSPSSAGAKFTELDPISLKRRMAPCMRRGKLGGGPVPEGTPEPPRAAPTNPAVTPTLAVVPSGKRLHQQTRRIFGRWWSIRLGKRVESSHIVAELVMESHSLWM</sequence>
<feature type="region of interest" description="Disordered" evidence="1">
    <location>
        <begin position="34"/>
        <end position="64"/>
    </location>
</feature>
<feature type="compositionally biased region" description="Low complexity" evidence="1">
    <location>
        <begin position="1"/>
        <end position="16"/>
    </location>
</feature>
<dbReference type="EMBL" id="BPLQ01000028">
    <property type="protein sequence ID" value="GIX66869.1"/>
    <property type="molecule type" value="Genomic_DNA"/>
</dbReference>
<proteinExistence type="predicted"/>
<comment type="caution">
    <text evidence="2">The sequence shown here is derived from an EMBL/GenBank/DDBJ whole genome shotgun (WGS) entry which is preliminary data.</text>
</comment>
<evidence type="ECO:0000256" key="1">
    <source>
        <dbReference type="SAM" id="MobiDB-lite"/>
    </source>
</evidence>